<feature type="domain" description="Calcineurin-like phosphoesterase" evidence="5">
    <location>
        <begin position="36"/>
        <end position="226"/>
    </location>
</feature>
<accession>A0AAE4BTY3</accession>
<dbReference type="InterPro" id="IPR000184">
    <property type="entry name" value="Bac_surfAg_D15"/>
</dbReference>
<evidence type="ECO:0000256" key="1">
    <source>
        <dbReference type="ARBA" id="ARBA00004370"/>
    </source>
</evidence>
<evidence type="ECO:0000256" key="3">
    <source>
        <dbReference type="ARBA" id="ARBA00022801"/>
    </source>
</evidence>
<feature type="domain" description="Bacterial surface antigen (D15)" evidence="6">
    <location>
        <begin position="972"/>
        <end position="1228"/>
    </location>
</feature>
<dbReference type="EMBL" id="JAVDQD010000004">
    <property type="protein sequence ID" value="MDR6240253.1"/>
    <property type="molecule type" value="Genomic_DNA"/>
</dbReference>
<evidence type="ECO:0000313" key="7">
    <source>
        <dbReference type="EMBL" id="MDR6240253.1"/>
    </source>
</evidence>
<keyword evidence="2" id="KW-0732">Signal</keyword>
<dbReference type="AlphaFoldDB" id="A0AAE4BTY3"/>
<name>A0AAE4BTY3_9BACT</name>
<keyword evidence="4" id="KW-0472">Membrane</keyword>
<dbReference type="SUPFAM" id="SSF56300">
    <property type="entry name" value="Metallo-dependent phosphatases"/>
    <property type="match status" value="1"/>
</dbReference>
<proteinExistence type="predicted"/>
<dbReference type="Gene3D" id="2.40.160.50">
    <property type="entry name" value="membrane protein fhac: a member of the omp85/tpsb transporter family"/>
    <property type="match status" value="1"/>
</dbReference>
<dbReference type="InterPro" id="IPR051558">
    <property type="entry name" value="Metallophosphoesterase_PAP"/>
</dbReference>
<dbReference type="RefSeq" id="WP_309940154.1">
    <property type="nucleotide sequence ID" value="NZ_AP025305.1"/>
</dbReference>
<reference evidence="7" key="1">
    <citation type="submission" date="2023-07" db="EMBL/GenBank/DDBJ databases">
        <title>Genomic Encyclopedia of Type Strains, Phase IV (KMG-IV): sequencing the most valuable type-strain genomes for metagenomic binning, comparative biology and taxonomic classification.</title>
        <authorList>
            <person name="Goeker M."/>
        </authorList>
    </citation>
    <scope>NUCLEOTIDE SEQUENCE</scope>
    <source>
        <strain evidence="7">DSM 26174</strain>
    </source>
</reference>
<comment type="subcellular location">
    <subcellularLocation>
        <location evidence="1">Membrane</location>
    </subcellularLocation>
</comment>
<evidence type="ECO:0000313" key="8">
    <source>
        <dbReference type="Proteomes" id="UP001185092"/>
    </source>
</evidence>
<dbReference type="PANTHER" id="PTHR10161">
    <property type="entry name" value="TARTRATE-RESISTANT ACID PHOSPHATASE TYPE 5"/>
    <property type="match status" value="1"/>
</dbReference>
<evidence type="ECO:0000259" key="6">
    <source>
        <dbReference type="Pfam" id="PF01103"/>
    </source>
</evidence>
<dbReference type="Proteomes" id="UP001185092">
    <property type="component" value="Unassembled WGS sequence"/>
</dbReference>
<comment type="caution">
    <text evidence="7">The sequence shown here is derived from an EMBL/GenBank/DDBJ whole genome shotgun (WGS) entry which is preliminary data.</text>
</comment>
<dbReference type="GO" id="GO:0016787">
    <property type="term" value="F:hydrolase activity"/>
    <property type="evidence" value="ECO:0007669"/>
    <property type="project" value="UniProtKB-KW"/>
</dbReference>
<evidence type="ECO:0000256" key="4">
    <source>
        <dbReference type="ARBA" id="ARBA00023136"/>
    </source>
</evidence>
<keyword evidence="8" id="KW-1185">Reference proteome</keyword>
<dbReference type="Gene3D" id="3.60.21.10">
    <property type="match status" value="1"/>
</dbReference>
<dbReference type="Pfam" id="PF00149">
    <property type="entry name" value="Metallophos"/>
    <property type="match status" value="1"/>
</dbReference>
<dbReference type="PANTHER" id="PTHR10161:SF14">
    <property type="entry name" value="TARTRATE-RESISTANT ACID PHOSPHATASE TYPE 5"/>
    <property type="match status" value="1"/>
</dbReference>
<dbReference type="InterPro" id="IPR029052">
    <property type="entry name" value="Metallo-depent_PP-like"/>
</dbReference>
<keyword evidence="3" id="KW-0378">Hydrolase</keyword>
<evidence type="ECO:0000259" key="5">
    <source>
        <dbReference type="Pfam" id="PF00149"/>
    </source>
</evidence>
<gene>
    <name evidence="7" type="ORF">HNQ88_003319</name>
</gene>
<evidence type="ECO:0008006" key="9">
    <source>
        <dbReference type="Google" id="ProtNLM"/>
    </source>
</evidence>
<evidence type="ECO:0000256" key="2">
    <source>
        <dbReference type="ARBA" id="ARBA00022729"/>
    </source>
</evidence>
<dbReference type="InterPro" id="IPR004843">
    <property type="entry name" value="Calcineurin-like_PHP"/>
</dbReference>
<organism evidence="7 8">
    <name type="scientific">Aureibacter tunicatorum</name>
    <dbReference type="NCBI Taxonomy" id="866807"/>
    <lineage>
        <taxon>Bacteria</taxon>
        <taxon>Pseudomonadati</taxon>
        <taxon>Bacteroidota</taxon>
        <taxon>Cytophagia</taxon>
        <taxon>Cytophagales</taxon>
        <taxon>Persicobacteraceae</taxon>
        <taxon>Aureibacter</taxon>
    </lineage>
</organism>
<sequence length="1228" mass="140412">MRIFFTMIMLLIGFVVNGQQSKVLNTKPSEEELTFTVLLIGDAGAPQKAEKNIHFLDSILSRQTESSAIVYLGDNLYPTGLSDSLSSSRKEEEELLKQEFGGLMNYEGKSFVIPGNHDWAKGRKSGKASVLRQADFLNTWLGDTVFYPENACPGPVEVRLTDEIVMVLLDTQWFLYNWFGEGDQLGCEYKTDEEVYLALNDAILRNMDKKIIVAGHHPVISYGEHGGVFTFKDHVFPLTMVNKYLYLPLPVIGSIYPIGRQLGASVQDLSNERYKKMLHTLDGIFQQHENIIYAAGHEHALQSIQKGNVHYIVSGSGSKSTHVKKGKYADFVSEEKGLVKLSFYKNGEVWADYYAGEESKHLLYSKLLMKEPYHPSNKQEYYQSLKDSVVITIASDKYKAGKGKEKFFGKNYREEWATPVKVPVFDIGSERGGLKIVQRGGGQATKSLRLEDSLGNQFVLRSIDKDPVQALPEALRKTFAKDVIQDQISATHPYSALAVPIMADAIHIYHTNPKVVFLPDDPRLGIYRKDFANTLCLFEERPSDNTGEIESFGYANKIKSTAKVLEELKNENDSEVDYKFALRSRLFDMVIGDWDRHDDQWRWTREKNDKGGYTFRPVPRDRDQVFFVSEGIIMNIASHKWILPKFEGFNDDIAWEEGFNFNARYFDRTFLNEATEEDWLEGARYIQKHLTDSIIEEAVALMPQKIYQISGKEIIRKLKSRRDKLDVYAKNYYKVLAEKVDIVGTNKNERFLIDRKKDGTVKVTMRKVSKKGNVKRKLYNRTFDPEDTKEVRIYGLGGANQFIVKGDSYNKVKLRIIGGGENDEYVDETEAGKKKKKNVLFYDLKSENVSASKGPSTKLKLSNDPGVTLYDRYLFKYNTVFPLGYVSFNPDDGVILGVGAQLTTFGFRKYPYAQKHQLSVATSFQTGGFRLRYKGTLTDIAGAWDLHTVVRLNIPSYNSNFYGLGNNSVNDKNTPKNYYRLIYERNQIWSYLQRKFVGNQEFGIGLTYLNTSIRRNNRNRNRYIGDIPENGLTESEVYDPHRYLGLAMKYEFDRRDKPSFTKRGTYFRAHSSLFQPFQHNEKLFWKVQGELDFYWTVKLPAEVTFATRFYGATNVGDYNFLLSNMLGGVESLRGYRKDRFYGRTSAMNNIEARFDLFVLNTGVIPIRVGGTLFNDVGRVWEDGEVSKRWHHSYGGGMYVAPLDLLAFSFGIGGSVEGAIFYFDVGLSF</sequence>
<dbReference type="GO" id="GO:0019867">
    <property type="term" value="C:outer membrane"/>
    <property type="evidence" value="ECO:0007669"/>
    <property type="project" value="InterPro"/>
</dbReference>
<dbReference type="Pfam" id="PF01103">
    <property type="entry name" value="Omp85"/>
    <property type="match status" value="1"/>
</dbReference>
<protein>
    <recommendedName>
        <fullName evidence="9">Calcineurin-like phosphoesterase domain-containing protein</fullName>
    </recommendedName>
</protein>